<reference evidence="1 2" key="1">
    <citation type="submission" date="2018-03" db="EMBL/GenBank/DDBJ databases">
        <title>Genome sequence of the symbiotic type strain Mesorhizobium helmanticense CSLC115NT isolated from Lotus corniculatus nodules.</title>
        <authorList>
            <person name="Sannazzaro A.I."/>
            <person name="Torres Tejerizo G.A."/>
            <person name="Dip D."/>
            <person name="Caballero M."/>
            <person name="Pistorio M."/>
            <person name="Estrella M.J."/>
        </authorList>
    </citation>
    <scope>NUCLEOTIDE SEQUENCE [LARGE SCALE GENOMIC DNA]</scope>
    <source>
        <strain evidence="1 2">CSLC115N</strain>
    </source>
</reference>
<accession>A0A2T4IPA4</accession>
<gene>
    <name evidence="1" type="ORF">C9427_25220</name>
</gene>
<dbReference type="Proteomes" id="UP000240259">
    <property type="component" value="Unassembled WGS sequence"/>
</dbReference>
<evidence type="ECO:0000313" key="2">
    <source>
        <dbReference type="Proteomes" id="UP000240259"/>
    </source>
</evidence>
<name>A0A2T4IPA4_9HYPH</name>
<organism evidence="1 2">
    <name type="scientific">Mesorhizobium helmanticense</name>
    <dbReference type="NCBI Taxonomy" id="1776423"/>
    <lineage>
        <taxon>Bacteria</taxon>
        <taxon>Pseudomonadati</taxon>
        <taxon>Pseudomonadota</taxon>
        <taxon>Alphaproteobacteria</taxon>
        <taxon>Hyphomicrobiales</taxon>
        <taxon>Phyllobacteriaceae</taxon>
        <taxon>Mesorhizobium</taxon>
    </lineage>
</organism>
<protein>
    <submittedName>
        <fullName evidence="1">Uncharacterized protein</fullName>
    </submittedName>
</protein>
<evidence type="ECO:0000313" key="1">
    <source>
        <dbReference type="EMBL" id="PTE07440.1"/>
    </source>
</evidence>
<dbReference type="EMBL" id="PZJX01000047">
    <property type="protein sequence ID" value="PTE07440.1"/>
    <property type="molecule type" value="Genomic_DNA"/>
</dbReference>
<proteinExistence type="predicted"/>
<comment type="caution">
    <text evidence="1">The sequence shown here is derived from an EMBL/GenBank/DDBJ whole genome shotgun (WGS) entry which is preliminary data.</text>
</comment>
<dbReference type="OrthoDB" id="7677739at2"/>
<dbReference type="AlphaFoldDB" id="A0A2T4IPA4"/>
<sequence>MQANALITTSGNEKSSTFEIWNSHPNAVRVELYSQDRDFSPLWEKVSPKATDEGCWTDRGVEFLPTPLIRLGAARRSTFSHRGRRQERALPA</sequence>
<keyword evidence="2" id="KW-1185">Reference proteome</keyword>